<proteinExistence type="predicted"/>
<dbReference type="InterPro" id="IPR036182">
    <property type="entry name" value="PCuAC_sf"/>
</dbReference>
<keyword evidence="2" id="KW-1003">Cell membrane</keyword>
<feature type="transmembrane region" description="Helical" evidence="6">
    <location>
        <begin position="157"/>
        <end position="178"/>
    </location>
</feature>
<dbReference type="EMBL" id="JBBHLI010000001">
    <property type="protein sequence ID" value="MEK9499438.1"/>
    <property type="molecule type" value="Genomic_DNA"/>
</dbReference>
<accession>A0ABU9E3X8</accession>
<organism evidence="7 8">
    <name type="scientific">Gaopeijia maritima</name>
    <dbReference type="NCBI Taxonomy" id="3119007"/>
    <lineage>
        <taxon>Bacteria</taxon>
        <taxon>Pseudomonadati</taxon>
        <taxon>Gemmatimonadota</taxon>
        <taxon>Longimicrobiia</taxon>
        <taxon>Gaopeijiales</taxon>
        <taxon>Gaopeijiaceae</taxon>
        <taxon>Gaopeijia</taxon>
    </lineage>
</organism>
<feature type="transmembrane region" description="Helical" evidence="6">
    <location>
        <begin position="235"/>
        <end position="257"/>
    </location>
</feature>
<feature type="transmembrane region" description="Helical" evidence="6">
    <location>
        <begin position="115"/>
        <end position="137"/>
    </location>
</feature>
<keyword evidence="8" id="KW-1185">Reference proteome</keyword>
<keyword evidence="5 6" id="KW-0472">Membrane</keyword>
<feature type="transmembrane region" description="Helical" evidence="6">
    <location>
        <begin position="84"/>
        <end position="103"/>
    </location>
</feature>
<dbReference type="InterPro" id="IPR058248">
    <property type="entry name" value="Lxx211020-like"/>
</dbReference>
<gene>
    <name evidence="7" type="ORF">WI372_00410</name>
</gene>
<dbReference type="Pfam" id="PF09678">
    <property type="entry name" value="Caa3_CtaG"/>
    <property type="match status" value="1"/>
</dbReference>
<dbReference type="Proteomes" id="UP001484239">
    <property type="component" value="Unassembled WGS sequence"/>
</dbReference>
<reference evidence="7 8" key="1">
    <citation type="submission" date="2024-02" db="EMBL/GenBank/DDBJ databases">
        <title>A novel Gemmatimonadota bacterium.</title>
        <authorList>
            <person name="Du Z.-J."/>
            <person name="Ye Y.-Q."/>
        </authorList>
    </citation>
    <scope>NUCLEOTIDE SEQUENCE [LARGE SCALE GENOMIC DNA]</scope>
    <source>
        <strain evidence="7 8">DH-20</strain>
    </source>
</reference>
<evidence type="ECO:0000313" key="8">
    <source>
        <dbReference type="Proteomes" id="UP001484239"/>
    </source>
</evidence>
<name>A0ABU9E3X8_9BACT</name>
<feature type="transmembrane region" description="Helical" evidence="6">
    <location>
        <begin position="55"/>
        <end position="78"/>
    </location>
</feature>
<keyword evidence="3 6" id="KW-0812">Transmembrane</keyword>
<dbReference type="SUPFAM" id="SSF110087">
    <property type="entry name" value="DR1885-like metal-binding protein"/>
    <property type="match status" value="1"/>
</dbReference>
<evidence type="ECO:0000256" key="6">
    <source>
        <dbReference type="SAM" id="Phobius"/>
    </source>
</evidence>
<evidence type="ECO:0000256" key="1">
    <source>
        <dbReference type="ARBA" id="ARBA00004651"/>
    </source>
</evidence>
<comment type="subcellular location">
    <subcellularLocation>
        <location evidence="1">Cell membrane</location>
        <topology evidence="1">Multi-pass membrane protein</topology>
    </subcellularLocation>
</comment>
<evidence type="ECO:0000256" key="5">
    <source>
        <dbReference type="ARBA" id="ARBA00023136"/>
    </source>
</evidence>
<dbReference type="RefSeq" id="WP_405286146.1">
    <property type="nucleotide sequence ID" value="NZ_JBBHLI010000001.1"/>
</dbReference>
<dbReference type="InterPro" id="IPR007410">
    <property type="entry name" value="LpqE-like"/>
</dbReference>
<sequence>MQWWCAAQDVAWSWSWRAYPGVWIFIATLAFGFVRLHRRWPGRDPVFGAGARRGFAVAGLILLWIPLDWPVGALGAAYLASVHMIQFILIAVAAPPLLLLGIPRPALEAFTSRRVVGRVMGVLGHPIMSMSTFAVIMALTHWPPLADALMAGQAGSFVLDMVWLASGLLFWWPVAVALPERSWLKEPFKIGYLIAATLVNTGVFAFLTFSAVPVYATFELAPPVGTLTSRDDQLLAGLLMKLGGAVVLWTSVTVLFFRWFRRSETEDDATPRGAVATGLVLLLLAGGCGPAETALEGPLVIGEPVTGERAALYLSVRGGPGGDQLQSVEVDGVGAASMHRTEQSDGMMRMTHAHDGFAVGEGALLELRPGGDHVMLEELSATFVSGDSVRVVLNFRSGPIEGWAAVVPLADLEGALDGSAAHDHP</sequence>
<evidence type="ECO:0000256" key="3">
    <source>
        <dbReference type="ARBA" id="ARBA00022692"/>
    </source>
</evidence>
<dbReference type="Gene3D" id="2.60.40.1890">
    <property type="entry name" value="PCu(A)C copper chaperone"/>
    <property type="match status" value="1"/>
</dbReference>
<dbReference type="PANTHER" id="PTHR36302">
    <property type="entry name" value="BLR7088 PROTEIN"/>
    <property type="match status" value="1"/>
</dbReference>
<feature type="transmembrane region" description="Helical" evidence="6">
    <location>
        <begin position="16"/>
        <end position="34"/>
    </location>
</feature>
<comment type="caution">
    <text evidence="7">The sequence shown here is derived from an EMBL/GenBank/DDBJ whole genome shotgun (WGS) entry which is preliminary data.</text>
</comment>
<keyword evidence="4 6" id="KW-1133">Transmembrane helix</keyword>
<evidence type="ECO:0000313" key="7">
    <source>
        <dbReference type="EMBL" id="MEK9499438.1"/>
    </source>
</evidence>
<feature type="transmembrane region" description="Helical" evidence="6">
    <location>
        <begin position="190"/>
        <end position="215"/>
    </location>
</feature>
<dbReference type="Pfam" id="PF04314">
    <property type="entry name" value="PCuAC"/>
    <property type="match status" value="1"/>
</dbReference>
<evidence type="ECO:0000256" key="4">
    <source>
        <dbReference type="ARBA" id="ARBA00022989"/>
    </source>
</evidence>
<evidence type="ECO:0000256" key="2">
    <source>
        <dbReference type="ARBA" id="ARBA00022475"/>
    </source>
</evidence>
<dbReference type="InterPro" id="IPR019108">
    <property type="entry name" value="Caa3_assmbl_CtaG-rel"/>
</dbReference>
<dbReference type="PANTHER" id="PTHR36302:SF1">
    <property type="entry name" value="COPPER CHAPERONE PCU(A)C"/>
    <property type="match status" value="1"/>
</dbReference>
<protein>
    <submittedName>
        <fullName evidence="7">Cytochrome c oxidase assembly protein</fullName>
    </submittedName>
</protein>